<dbReference type="RefSeq" id="WP_081190789.1">
    <property type="nucleotide sequence ID" value="NZ_MWIH01000003.1"/>
</dbReference>
<dbReference type="SUPFAM" id="SSF82784">
    <property type="entry name" value="OsmC-like"/>
    <property type="match status" value="1"/>
</dbReference>
<reference evidence="1 2" key="1">
    <citation type="submission" date="2017-02" db="EMBL/GenBank/DDBJ databases">
        <title>Draft genome of Saccharomonospora sp. 154.</title>
        <authorList>
            <person name="Alonso-Carmona G.S."/>
            <person name="De La Haba R."/>
            <person name="Vera-Gargallo B."/>
            <person name="Sandoval-Trujillo A.H."/>
            <person name="Ramirez-Duran N."/>
            <person name="Ventosa A."/>
        </authorList>
    </citation>
    <scope>NUCLEOTIDE SEQUENCE [LARGE SCALE GENOMIC DNA]</scope>
    <source>
        <strain evidence="1 2">LRS4.154</strain>
    </source>
</reference>
<evidence type="ECO:0000313" key="1">
    <source>
        <dbReference type="EMBL" id="OQO93864.1"/>
    </source>
</evidence>
<organism evidence="1 2">
    <name type="scientific">Saccharomonospora piscinae</name>
    <dbReference type="NCBI Taxonomy" id="687388"/>
    <lineage>
        <taxon>Bacteria</taxon>
        <taxon>Bacillati</taxon>
        <taxon>Actinomycetota</taxon>
        <taxon>Actinomycetes</taxon>
        <taxon>Pseudonocardiales</taxon>
        <taxon>Pseudonocardiaceae</taxon>
        <taxon>Saccharomonospora</taxon>
    </lineage>
</organism>
<dbReference type="PANTHER" id="PTHR34352:SF1">
    <property type="entry name" value="PROTEIN YHFA"/>
    <property type="match status" value="1"/>
</dbReference>
<dbReference type="STRING" id="1962155.B1813_04915"/>
<dbReference type="EMBL" id="MWIH01000003">
    <property type="protein sequence ID" value="OQO93864.1"/>
    <property type="molecule type" value="Genomic_DNA"/>
</dbReference>
<dbReference type="AlphaFoldDB" id="A0A1V9AAB4"/>
<dbReference type="Proteomes" id="UP000192591">
    <property type="component" value="Unassembled WGS sequence"/>
</dbReference>
<evidence type="ECO:0000313" key="2">
    <source>
        <dbReference type="Proteomes" id="UP000192591"/>
    </source>
</evidence>
<keyword evidence="2" id="KW-1185">Reference proteome</keyword>
<dbReference type="InterPro" id="IPR036102">
    <property type="entry name" value="OsmC/Ohrsf"/>
</dbReference>
<name>A0A1V9AAB4_SACPI</name>
<dbReference type="Gene3D" id="3.30.300.20">
    <property type="match status" value="1"/>
</dbReference>
<comment type="caution">
    <text evidence="1">The sequence shown here is derived from an EMBL/GenBank/DDBJ whole genome shotgun (WGS) entry which is preliminary data.</text>
</comment>
<dbReference type="InterPro" id="IPR015946">
    <property type="entry name" value="KH_dom-like_a/b"/>
</dbReference>
<dbReference type="InterPro" id="IPR003718">
    <property type="entry name" value="OsmC/Ohr_fam"/>
</dbReference>
<proteinExistence type="predicted"/>
<protein>
    <submittedName>
        <fullName evidence="1">Oxidoreductase</fullName>
    </submittedName>
</protein>
<gene>
    <name evidence="1" type="ORF">B1813_04915</name>
</gene>
<sequence>MTTSQRSVRIQRTAQGRYVAHNEQGATLEFGDGDDQFSPVELLLAAIGGCTAIDTDVATSRRTEPDEFTVTVTGDKVSERESGNRMENLEVRFAVRFPEGEQGDAARSMLPRTVALSHDKLCTVSRTVELGTPVRTVIE</sequence>
<dbReference type="Pfam" id="PF02566">
    <property type="entry name" value="OsmC"/>
    <property type="match status" value="1"/>
</dbReference>
<accession>A0A1V9AAB4</accession>
<dbReference type="PANTHER" id="PTHR34352">
    <property type="entry name" value="PROTEIN YHFA"/>
    <property type="match status" value="1"/>
</dbReference>